<dbReference type="GO" id="GO:0005543">
    <property type="term" value="F:phospholipid binding"/>
    <property type="evidence" value="ECO:0007669"/>
    <property type="project" value="TreeGrafter"/>
</dbReference>
<dbReference type="Proteomes" id="UP000800041">
    <property type="component" value="Unassembled WGS sequence"/>
</dbReference>
<evidence type="ECO:0000256" key="1">
    <source>
        <dbReference type="SAM" id="MobiDB-lite"/>
    </source>
</evidence>
<feature type="region of interest" description="Disordered" evidence="1">
    <location>
        <begin position="199"/>
        <end position="292"/>
    </location>
</feature>
<reference evidence="4" key="1">
    <citation type="journal article" date="2020" name="Stud. Mycol.">
        <title>101 Dothideomycetes genomes: a test case for predicting lifestyles and emergence of pathogens.</title>
        <authorList>
            <person name="Haridas S."/>
            <person name="Albert R."/>
            <person name="Binder M."/>
            <person name="Bloem J."/>
            <person name="Labutti K."/>
            <person name="Salamov A."/>
            <person name="Andreopoulos B."/>
            <person name="Baker S."/>
            <person name="Barry K."/>
            <person name="Bills G."/>
            <person name="Bluhm B."/>
            <person name="Cannon C."/>
            <person name="Castanera R."/>
            <person name="Culley D."/>
            <person name="Daum C."/>
            <person name="Ezra D."/>
            <person name="Gonzalez J."/>
            <person name="Henrissat B."/>
            <person name="Kuo A."/>
            <person name="Liang C."/>
            <person name="Lipzen A."/>
            <person name="Lutzoni F."/>
            <person name="Magnuson J."/>
            <person name="Mondo S."/>
            <person name="Nolan M."/>
            <person name="Ohm R."/>
            <person name="Pangilinan J."/>
            <person name="Park H.-J."/>
            <person name="Ramirez L."/>
            <person name="Alfaro M."/>
            <person name="Sun H."/>
            <person name="Tritt A."/>
            <person name="Yoshinaga Y."/>
            <person name="Zwiers L.-H."/>
            <person name="Turgeon B."/>
            <person name="Goodwin S."/>
            <person name="Spatafora J."/>
            <person name="Crous P."/>
            <person name="Grigoriev I."/>
        </authorList>
    </citation>
    <scope>NUCLEOTIDE SEQUENCE</scope>
    <source>
        <strain evidence="4">CBS 113979</strain>
    </source>
</reference>
<keyword evidence="2" id="KW-0812">Transmembrane</keyword>
<dbReference type="GO" id="GO:0030162">
    <property type="term" value="P:regulation of proteolysis"/>
    <property type="evidence" value="ECO:0007669"/>
    <property type="project" value="TreeGrafter"/>
</dbReference>
<dbReference type="EMBL" id="ML977164">
    <property type="protein sequence ID" value="KAF1985108.1"/>
    <property type="molecule type" value="Genomic_DNA"/>
</dbReference>
<sequence length="323" mass="33712">MLSSNALSLLAVSATVLTLVAAQTPAGFEPIAQQSLNLTFGSNNVSPAGELIPRADTANPPNVSSPVWTTTQNSLLFMIDLDVPQNDTRVNLLHWLVPNVTSMDRGSATLNVPAPPPGAPYIQPSPPGGDLPHRYVFLLYSIPANWTFPEKYANINPPTNVTARIGFNLQDFLSAAQLDNAPLLAGNYITVQNQTDPGAGATGSFPPYATAISTQMPSTTEATSATSTSDSSSDSDSTSSTSKSSSRSTSESTSRTTRSHYSRTTTRSRTRSHGATGTGSSDGPRSTSEGSPEGFLGAASAFETYGVSTLVGLVGCVFAFLLV</sequence>
<accession>A0A6G1GWJ2</accession>
<feature type="chain" id="PRO_5026119947" evidence="3">
    <location>
        <begin position="23"/>
        <end position="323"/>
    </location>
</feature>
<name>A0A6G1GWJ2_9PEZI</name>
<dbReference type="GO" id="GO:0046578">
    <property type="term" value="P:regulation of Ras protein signal transduction"/>
    <property type="evidence" value="ECO:0007669"/>
    <property type="project" value="TreeGrafter"/>
</dbReference>
<keyword evidence="3" id="KW-0732">Signal</keyword>
<evidence type="ECO:0000256" key="3">
    <source>
        <dbReference type="SAM" id="SignalP"/>
    </source>
</evidence>
<dbReference type="PANTHER" id="PTHR11362:SF148">
    <property type="entry name" value="CARBOXYPEPTIDASE Y INHIBITOR"/>
    <property type="match status" value="1"/>
</dbReference>
<dbReference type="Pfam" id="PF01161">
    <property type="entry name" value="PBP"/>
    <property type="match status" value="1"/>
</dbReference>
<dbReference type="OrthoDB" id="2506647at2759"/>
<dbReference type="CDD" id="cd00866">
    <property type="entry name" value="PEBP_euk"/>
    <property type="match status" value="1"/>
</dbReference>
<keyword evidence="5" id="KW-1185">Reference proteome</keyword>
<dbReference type="PANTHER" id="PTHR11362">
    <property type="entry name" value="PHOSPHATIDYLETHANOLAMINE-BINDING PROTEIN"/>
    <property type="match status" value="1"/>
</dbReference>
<feature type="compositionally biased region" description="Basic residues" evidence="1">
    <location>
        <begin position="257"/>
        <end position="272"/>
    </location>
</feature>
<keyword evidence="2" id="KW-0472">Membrane</keyword>
<dbReference type="Gene3D" id="3.90.280.10">
    <property type="entry name" value="PEBP-like"/>
    <property type="match status" value="1"/>
</dbReference>
<evidence type="ECO:0000313" key="4">
    <source>
        <dbReference type="EMBL" id="KAF1985108.1"/>
    </source>
</evidence>
<feature type="transmembrane region" description="Helical" evidence="2">
    <location>
        <begin position="305"/>
        <end position="322"/>
    </location>
</feature>
<feature type="signal peptide" evidence="3">
    <location>
        <begin position="1"/>
        <end position="22"/>
    </location>
</feature>
<keyword evidence="2" id="KW-1133">Transmembrane helix</keyword>
<protein>
    <submittedName>
        <fullName evidence="4">PEBP-like protein</fullName>
    </submittedName>
</protein>
<proteinExistence type="predicted"/>
<organism evidence="4 5">
    <name type="scientific">Aulographum hederae CBS 113979</name>
    <dbReference type="NCBI Taxonomy" id="1176131"/>
    <lineage>
        <taxon>Eukaryota</taxon>
        <taxon>Fungi</taxon>
        <taxon>Dikarya</taxon>
        <taxon>Ascomycota</taxon>
        <taxon>Pezizomycotina</taxon>
        <taxon>Dothideomycetes</taxon>
        <taxon>Pleosporomycetidae</taxon>
        <taxon>Aulographales</taxon>
        <taxon>Aulographaceae</taxon>
    </lineage>
</organism>
<dbReference type="AlphaFoldDB" id="A0A6G1GWJ2"/>
<dbReference type="GO" id="GO:0030414">
    <property type="term" value="F:peptidase inhibitor activity"/>
    <property type="evidence" value="ECO:0007669"/>
    <property type="project" value="TreeGrafter"/>
</dbReference>
<dbReference type="InterPro" id="IPR036610">
    <property type="entry name" value="PEBP-like_sf"/>
</dbReference>
<gene>
    <name evidence="4" type="ORF">K402DRAFT_358201</name>
</gene>
<evidence type="ECO:0000313" key="5">
    <source>
        <dbReference type="Proteomes" id="UP000800041"/>
    </source>
</evidence>
<dbReference type="InterPro" id="IPR008914">
    <property type="entry name" value="PEBP"/>
</dbReference>
<feature type="compositionally biased region" description="Low complexity" evidence="1">
    <location>
        <begin position="218"/>
        <end position="256"/>
    </location>
</feature>
<dbReference type="InterPro" id="IPR035810">
    <property type="entry name" value="PEBP_euk"/>
</dbReference>
<dbReference type="SUPFAM" id="SSF49777">
    <property type="entry name" value="PEBP-like"/>
    <property type="match status" value="1"/>
</dbReference>
<evidence type="ECO:0000256" key="2">
    <source>
        <dbReference type="SAM" id="Phobius"/>
    </source>
</evidence>